<dbReference type="RefSeq" id="WP_201853284.1">
    <property type="nucleotide sequence ID" value="NZ_JAERRG010000009.1"/>
</dbReference>
<gene>
    <name evidence="1" type="ORF">JK364_24305</name>
</gene>
<protein>
    <submittedName>
        <fullName evidence="1">Uncharacterized protein</fullName>
    </submittedName>
</protein>
<sequence length="56" mass="5826">MPAVSEPYDANGSHNVLTGMLAALRTTQGRGVKLTPVQSGFLEHFGAIDQAAREGG</sequence>
<proteinExistence type="predicted"/>
<organism evidence="1 2">
    <name type="scientific">Streptomyces endocoffeicus</name>
    <dbReference type="NCBI Taxonomy" id="2898945"/>
    <lineage>
        <taxon>Bacteria</taxon>
        <taxon>Bacillati</taxon>
        <taxon>Actinomycetota</taxon>
        <taxon>Actinomycetes</taxon>
        <taxon>Kitasatosporales</taxon>
        <taxon>Streptomycetaceae</taxon>
        <taxon>Streptomyces</taxon>
    </lineage>
</organism>
<keyword evidence="2" id="KW-1185">Reference proteome</keyword>
<comment type="caution">
    <text evidence="1">The sequence shown here is derived from an EMBL/GenBank/DDBJ whole genome shotgun (WGS) entry which is preliminary data.</text>
</comment>
<name>A0ABS1PSU0_9ACTN</name>
<reference evidence="1 2" key="1">
    <citation type="submission" date="2021-01" db="EMBL/GenBank/DDBJ databases">
        <title>WGS of actinomycetes isolated from Thailand.</title>
        <authorList>
            <person name="Thawai C."/>
        </authorList>
    </citation>
    <scope>NUCLEOTIDE SEQUENCE [LARGE SCALE GENOMIC DNA]</scope>
    <source>
        <strain evidence="1 2">CA3R110</strain>
    </source>
</reference>
<dbReference type="Proteomes" id="UP000621510">
    <property type="component" value="Unassembled WGS sequence"/>
</dbReference>
<dbReference type="EMBL" id="JAERRG010000009">
    <property type="protein sequence ID" value="MBL1115497.1"/>
    <property type="molecule type" value="Genomic_DNA"/>
</dbReference>
<evidence type="ECO:0000313" key="1">
    <source>
        <dbReference type="EMBL" id="MBL1115497.1"/>
    </source>
</evidence>
<evidence type="ECO:0000313" key="2">
    <source>
        <dbReference type="Proteomes" id="UP000621510"/>
    </source>
</evidence>
<accession>A0ABS1PSU0</accession>